<accession>A0A853FAC5</accession>
<reference evidence="3 4" key="1">
    <citation type="submission" date="2020-05" db="EMBL/GenBank/DDBJ databases">
        <title>Horizontal transmission and recombination maintain forever young bacterial symbiont genomes.</title>
        <authorList>
            <person name="Russell S.L."/>
            <person name="Pepper-Tunick E."/>
            <person name="Svedberg J."/>
            <person name="Byrne A."/>
            <person name="Ruelas Castillo J."/>
            <person name="Vollmers C."/>
            <person name="Beinart R.A."/>
            <person name="Corbett-Detig R."/>
        </authorList>
    </citation>
    <scope>NUCLEOTIDE SEQUENCE [LARGE SCALE GENOMIC DNA]</scope>
    <source>
        <strain evidence="3">455</strain>
    </source>
</reference>
<evidence type="ECO:0000256" key="1">
    <source>
        <dbReference type="SAM" id="Coils"/>
    </source>
</evidence>
<dbReference type="PANTHER" id="PTHR34985:SF1">
    <property type="entry name" value="SLR0554 PROTEIN"/>
    <property type="match status" value="1"/>
</dbReference>
<feature type="coiled-coil region" evidence="1">
    <location>
        <begin position="378"/>
        <end position="405"/>
    </location>
</feature>
<name>A0A853FAC5_9GAMM</name>
<gene>
    <name evidence="3" type="ORF">H0A76_12375</name>
</gene>
<dbReference type="Pfam" id="PF05272">
    <property type="entry name" value="VapE-like_dom"/>
    <property type="match status" value="1"/>
</dbReference>
<feature type="domain" description="Virulence-associated protein E-like" evidence="2">
    <location>
        <begin position="76"/>
        <end position="286"/>
    </location>
</feature>
<protein>
    <recommendedName>
        <fullName evidence="2">Virulence-associated protein E-like domain-containing protein</fullName>
    </recommendedName>
</protein>
<dbReference type="AlphaFoldDB" id="A0A853FAC5"/>
<dbReference type="Proteomes" id="UP000568751">
    <property type="component" value="Unassembled WGS sequence"/>
</dbReference>
<dbReference type="PANTHER" id="PTHR34985">
    <property type="entry name" value="SLR0554 PROTEIN"/>
    <property type="match status" value="1"/>
</dbReference>
<sequence>MFNGLFSYNTFDNTIRLNTKKEWQHLDVTTVTEEFVTEAKFLISSRFYLEFTSVQIYEAISYVAKDDSFNPVVDYLKDLTWDGVERVKSWLIDYLHVEDSAYHQQCGLITLVGAVKRACSPGSKHDTLLILEGEQGIGKSTVCSILGLEWAGEISINPKERDTIDAMQGLWIIEYSELDGFNVASAQSMKSFLSTTHDKVRLAYARRAVSYPRQCIFIGTTNSLGEGYLRDSTGARRYLPVVCPKQIDTVKFKEDVHQLWAEAYKMYLDGVKNYLDTEDLIEAQKKSTNLRQEIDIWLDTIEKYVEARHKSDIRNYNAVSVVTVLDVLLDCLGISIGSATATHKRRVQNILVAHCNFTSGIYWCPLRKRATRGYRKLNEDDLRRIKDEKERKDKANKKIQEAVDHQLKLDKILQLEQVHELPIEDVKIEY</sequence>
<comment type="caution">
    <text evidence="3">The sequence shown here is derived from an EMBL/GenBank/DDBJ whole genome shotgun (WGS) entry which is preliminary data.</text>
</comment>
<keyword evidence="1" id="KW-0175">Coiled coil</keyword>
<organism evidence="3 4">
    <name type="scientific">Candidatus Thiodubiliella endoseptemdiera</name>
    <dbReference type="NCBI Taxonomy" id="2738886"/>
    <lineage>
        <taxon>Bacteria</taxon>
        <taxon>Pseudomonadati</taxon>
        <taxon>Pseudomonadota</taxon>
        <taxon>Gammaproteobacteria</taxon>
        <taxon>Candidatus Pseudothioglobaceae</taxon>
        <taxon>Candidatus Thiodubiliella</taxon>
    </lineage>
</organism>
<dbReference type="EMBL" id="JACCHT010000003">
    <property type="protein sequence ID" value="NYT28575.1"/>
    <property type="molecule type" value="Genomic_DNA"/>
</dbReference>
<evidence type="ECO:0000313" key="4">
    <source>
        <dbReference type="Proteomes" id="UP000568751"/>
    </source>
</evidence>
<evidence type="ECO:0000313" key="3">
    <source>
        <dbReference type="EMBL" id="NYT28575.1"/>
    </source>
</evidence>
<proteinExistence type="predicted"/>
<evidence type="ECO:0000259" key="2">
    <source>
        <dbReference type="Pfam" id="PF05272"/>
    </source>
</evidence>
<dbReference type="InterPro" id="IPR007936">
    <property type="entry name" value="VapE-like_dom"/>
</dbReference>